<reference evidence="3 4" key="1">
    <citation type="submission" date="2021-05" db="EMBL/GenBank/DDBJ databases">
        <title>Draft Genome Sequences of Clinical Respiratory Isolates of Mycobacterium goodii Recovered in Ireland.</title>
        <authorList>
            <person name="Flanagan P.R."/>
            <person name="Mok S."/>
            <person name="Roycroft E."/>
            <person name="Rogers T.R."/>
            <person name="Fitzgibbon M."/>
        </authorList>
    </citation>
    <scope>NUCLEOTIDE SEQUENCE [LARGE SCALE GENOMIC DNA]</scope>
    <source>
        <strain evidence="3 4">14IE55</strain>
    </source>
</reference>
<keyword evidence="2" id="KW-0732">Signal</keyword>
<keyword evidence="4" id="KW-1185">Reference proteome</keyword>
<sequence length="186" mass="19351">MSSTKYAWATSAVLAGLLIGAQITPAVALADPPVDPPVDPAAPPQIEGQTGLLHNVTYRARIDGVSRNARIAYKIDDSQVNTADPTMLPGRTFEATGVVSDPRLAGMTVRIDWPYSANLHCEILVDDQIVAQADTFVAPRLTRPKDDPGYGSLPCGANLADGTGNIINTGPVEPVAPAGPPPPPPA</sequence>
<accession>A0ABS6HT37</accession>
<dbReference type="RefSeq" id="WP_174565519.1">
    <property type="nucleotide sequence ID" value="NZ_CP092364.2"/>
</dbReference>
<dbReference type="Proteomes" id="UP000696413">
    <property type="component" value="Unassembled WGS sequence"/>
</dbReference>
<dbReference type="EMBL" id="JAHBOM010000020">
    <property type="protein sequence ID" value="MBU8825852.1"/>
    <property type="molecule type" value="Genomic_DNA"/>
</dbReference>
<evidence type="ECO:0000256" key="2">
    <source>
        <dbReference type="SAM" id="SignalP"/>
    </source>
</evidence>
<proteinExistence type="predicted"/>
<feature type="compositionally biased region" description="Pro residues" evidence="1">
    <location>
        <begin position="177"/>
        <end position="186"/>
    </location>
</feature>
<comment type="caution">
    <text evidence="3">The sequence shown here is derived from an EMBL/GenBank/DDBJ whole genome shotgun (WGS) entry which is preliminary data.</text>
</comment>
<evidence type="ECO:0000256" key="1">
    <source>
        <dbReference type="SAM" id="MobiDB-lite"/>
    </source>
</evidence>
<feature type="chain" id="PRO_5045324561" evidence="2">
    <location>
        <begin position="31"/>
        <end position="186"/>
    </location>
</feature>
<evidence type="ECO:0000313" key="3">
    <source>
        <dbReference type="EMBL" id="MBU8825852.1"/>
    </source>
</evidence>
<evidence type="ECO:0000313" key="4">
    <source>
        <dbReference type="Proteomes" id="UP000696413"/>
    </source>
</evidence>
<name>A0ABS6HT37_MYCGD</name>
<feature type="signal peptide" evidence="2">
    <location>
        <begin position="1"/>
        <end position="30"/>
    </location>
</feature>
<feature type="region of interest" description="Disordered" evidence="1">
    <location>
        <begin position="162"/>
        <end position="186"/>
    </location>
</feature>
<organism evidence="3 4">
    <name type="scientific">Mycolicibacterium goodii</name>
    <name type="common">Mycobacterium goodii</name>
    <dbReference type="NCBI Taxonomy" id="134601"/>
    <lineage>
        <taxon>Bacteria</taxon>
        <taxon>Bacillati</taxon>
        <taxon>Actinomycetota</taxon>
        <taxon>Actinomycetes</taxon>
        <taxon>Mycobacteriales</taxon>
        <taxon>Mycobacteriaceae</taxon>
        <taxon>Mycolicibacterium</taxon>
    </lineage>
</organism>
<gene>
    <name evidence="3" type="ORF">KL859_23645</name>
</gene>
<protein>
    <submittedName>
        <fullName evidence="3">Uncharacterized protein</fullName>
    </submittedName>
</protein>